<dbReference type="Proteomes" id="UP001234787">
    <property type="component" value="Unassembled WGS sequence"/>
</dbReference>
<gene>
    <name evidence="2" type="ORF">SUGI_1519480</name>
</gene>
<dbReference type="EMBL" id="BSEH01001258">
    <property type="protein sequence ID" value="GLJ59700.1"/>
    <property type="molecule type" value="Genomic_DNA"/>
</dbReference>
<keyword evidence="3" id="KW-1185">Reference proteome</keyword>
<sequence>MWSSVWGTSLDALSLLGSLCPLFSVGPMVGSDVPLALMTGAGIPFGGSLFISRVPNHVGVYVLDVVLGSTSPVFSSMVVAGGLDCVGCGGLDSVVFVGVLMLGFEGSVVDGLSQFCPSLQHPVFFLVDLYLHRGLSSFLGGFVHSLAWPLFRLFDLVGHSYFVLDWPLLC</sequence>
<evidence type="ECO:0000313" key="2">
    <source>
        <dbReference type="EMBL" id="GLJ59700.1"/>
    </source>
</evidence>
<name>A0AAD3NVB4_CRYJA</name>
<feature type="signal peptide" evidence="1">
    <location>
        <begin position="1"/>
        <end position="30"/>
    </location>
</feature>
<keyword evidence="1" id="KW-0732">Signal</keyword>
<feature type="chain" id="PRO_5042141555" evidence="1">
    <location>
        <begin position="31"/>
        <end position="170"/>
    </location>
</feature>
<dbReference type="AlphaFoldDB" id="A0AAD3NVB4"/>
<evidence type="ECO:0000313" key="3">
    <source>
        <dbReference type="Proteomes" id="UP001234787"/>
    </source>
</evidence>
<protein>
    <submittedName>
        <fullName evidence="2">Uncharacterized protein</fullName>
    </submittedName>
</protein>
<accession>A0AAD3NVB4</accession>
<comment type="caution">
    <text evidence="2">The sequence shown here is derived from an EMBL/GenBank/DDBJ whole genome shotgun (WGS) entry which is preliminary data.</text>
</comment>
<reference evidence="2" key="1">
    <citation type="submission" date="2022-12" db="EMBL/GenBank/DDBJ databases">
        <title>Chromosome-Level Genome Assembly of Japanese Cedar (Cryptomeriajaponica D. Don).</title>
        <authorList>
            <person name="Fujino T."/>
            <person name="Yamaguchi K."/>
            <person name="Yokoyama T."/>
            <person name="Hamanaka T."/>
            <person name="Harazono Y."/>
            <person name="Kamada H."/>
            <person name="Kobayashi W."/>
            <person name="Ujino-Ihara T."/>
            <person name="Uchiyama K."/>
            <person name="Matsumoto A."/>
            <person name="Izuno A."/>
            <person name="Tsumura Y."/>
            <person name="Toyoda A."/>
            <person name="Shigenobu S."/>
            <person name="Moriguchi Y."/>
            <person name="Ueno S."/>
            <person name="Kasahara M."/>
        </authorList>
    </citation>
    <scope>NUCLEOTIDE SEQUENCE</scope>
</reference>
<evidence type="ECO:0000256" key="1">
    <source>
        <dbReference type="SAM" id="SignalP"/>
    </source>
</evidence>
<organism evidence="2 3">
    <name type="scientific">Cryptomeria japonica</name>
    <name type="common">Japanese cedar</name>
    <name type="synonym">Cupressus japonica</name>
    <dbReference type="NCBI Taxonomy" id="3369"/>
    <lineage>
        <taxon>Eukaryota</taxon>
        <taxon>Viridiplantae</taxon>
        <taxon>Streptophyta</taxon>
        <taxon>Embryophyta</taxon>
        <taxon>Tracheophyta</taxon>
        <taxon>Spermatophyta</taxon>
        <taxon>Pinopsida</taxon>
        <taxon>Pinidae</taxon>
        <taxon>Conifers II</taxon>
        <taxon>Cupressales</taxon>
        <taxon>Cupressaceae</taxon>
        <taxon>Cryptomeria</taxon>
    </lineage>
</organism>
<proteinExistence type="predicted"/>